<evidence type="ECO:0000313" key="3">
    <source>
        <dbReference type="Proteomes" id="UP000016935"/>
    </source>
</evidence>
<evidence type="ECO:0000313" key="2">
    <source>
        <dbReference type="EMBL" id="EOA87311.1"/>
    </source>
</evidence>
<organism evidence="2 3">
    <name type="scientific">Exserohilum turcicum (strain 28A)</name>
    <name type="common">Northern leaf blight fungus</name>
    <name type="synonym">Setosphaeria turcica</name>
    <dbReference type="NCBI Taxonomy" id="671987"/>
    <lineage>
        <taxon>Eukaryota</taxon>
        <taxon>Fungi</taxon>
        <taxon>Dikarya</taxon>
        <taxon>Ascomycota</taxon>
        <taxon>Pezizomycotina</taxon>
        <taxon>Dothideomycetes</taxon>
        <taxon>Pleosporomycetidae</taxon>
        <taxon>Pleosporales</taxon>
        <taxon>Pleosporineae</taxon>
        <taxon>Pleosporaceae</taxon>
        <taxon>Exserohilum</taxon>
    </lineage>
</organism>
<protein>
    <submittedName>
        <fullName evidence="2">Uncharacterized protein</fullName>
    </submittedName>
</protein>
<reference evidence="2 3" key="2">
    <citation type="journal article" date="2013" name="PLoS Genet.">
        <title>Comparative genome structure, secondary metabolite, and effector coding capacity across Cochliobolus pathogens.</title>
        <authorList>
            <person name="Condon B.J."/>
            <person name="Leng Y."/>
            <person name="Wu D."/>
            <person name="Bushley K.E."/>
            <person name="Ohm R.A."/>
            <person name="Otillar R."/>
            <person name="Martin J."/>
            <person name="Schackwitz W."/>
            <person name="Grimwood J."/>
            <person name="MohdZainudin N."/>
            <person name="Xue C."/>
            <person name="Wang R."/>
            <person name="Manning V.A."/>
            <person name="Dhillon B."/>
            <person name="Tu Z.J."/>
            <person name="Steffenson B.J."/>
            <person name="Salamov A."/>
            <person name="Sun H."/>
            <person name="Lowry S."/>
            <person name="LaButti K."/>
            <person name="Han J."/>
            <person name="Copeland A."/>
            <person name="Lindquist E."/>
            <person name="Barry K."/>
            <person name="Schmutz J."/>
            <person name="Baker S.E."/>
            <person name="Ciuffetti L.M."/>
            <person name="Grigoriev I.V."/>
            <person name="Zhong S."/>
            <person name="Turgeon B.G."/>
        </authorList>
    </citation>
    <scope>NUCLEOTIDE SEQUENCE [LARGE SCALE GENOMIC DNA]</scope>
    <source>
        <strain evidence="3">28A</strain>
    </source>
</reference>
<name>R0IRJ6_EXST2</name>
<sequence>MAFTTAAGGVRQGKEHVNSGIDAWKIKCYDASRLTAWRQNAAGRNSVGLDCGTIVSQNPNPIQPSLELLPPFSADDCTRRRCHDYHDAATLESTATPARQHRRVPIGWTGQLSPPALVGHAGAEYNPLHSCLKLYSTNITPPGTGHDDSPRAPWQHSVSTSSFSQVDDQKSKSPSTLIQRFRVGDDAQSLLEFLDHAA</sequence>
<dbReference type="RefSeq" id="XP_008024959.1">
    <property type="nucleotide sequence ID" value="XM_008026768.1"/>
</dbReference>
<dbReference type="HOGENOM" id="CLU_1378894_0_0_1"/>
<reference evidence="2 3" key="1">
    <citation type="journal article" date="2012" name="PLoS Pathog.">
        <title>Diverse lifestyles and strategies of plant pathogenesis encoded in the genomes of eighteen Dothideomycetes fungi.</title>
        <authorList>
            <person name="Ohm R.A."/>
            <person name="Feau N."/>
            <person name="Henrissat B."/>
            <person name="Schoch C.L."/>
            <person name="Horwitz B.A."/>
            <person name="Barry K.W."/>
            <person name="Condon B.J."/>
            <person name="Copeland A.C."/>
            <person name="Dhillon B."/>
            <person name="Glaser F."/>
            <person name="Hesse C.N."/>
            <person name="Kosti I."/>
            <person name="LaButti K."/>
            <person name="Lindquist E.A."/>
            <person name="Lucas S."/>
            <person name="Salamov A.A."/>
            <person name="Bradshaw R.E."/>
            <person name="Ciuffetti L."/>
            <person name="Hamelin R.C."/>
            <person name="Kema G.H.J."/>
            <person name="Lawrence C."/>
            <person name="Scott J.A."/>
            <person name="Spatafora J.W."/>
            <person name="Turgeon B.G."/>
            <person name="de Wit P.J.G.M."/>
            <person name="Zhong S."/>
            <person name="Goodwin S.B."/>
            <person name="Grigoriev I.V."/>
        </authorList>
    </citation>
    <scope>NUCLEOTIDE SEQUENCE [LARGE SCALE GENOMIC DNA]</scope>
    <source>
        <strain evidence="3">28A</strain>
    </source>
</reference>
<feature type="region of interest" description="Disordered" evidence="1">
    <location>
        <begin position="142"/>
        <end position="175"/>
    </location>
</feature>
<accession>R0IRJ6</accession>
<gene>
    <name evidence="2" type="ORF">SETTUDRAFT_19834</name>
</gene>
<dbReference type="GeneID" id="19402246"/>
<keyword evidence="3" id="KW-1185">Reference proteome</keyword>
<evidence type="ECO:0000256" key="1">
    <source>
        <dbReference type="SAM" id="MobiDB-lite"/>
    </source>
</evidence>
<dbReference type="AlphaFoldDB" id="R0IRJ6"/>
<feature type="compositionally biased region" description="Polar residues" evidence="1">
    <location>
        <begin position="156"/>
        <end position="175"/>
    </location>
</feature>
<dbReference type="Proteomes" id="UP000016935">
    <property type="component" value="Unassembled WGS sequence"/>
</dbReference>
<proteinExistence type="predicted"/>
<dbReference type="EMBL" id="KB908592">
    <property type="protein sequence ID" value="EOA87311.1"/>
    <property type="molecule type" value="Genomic_DNA"/>
</dbReference>